<sequence>DERRTAMSLWAMSSAPLYIGNDMTNLDSYGIELLTNEEVIAVDQAGKPAHPVSTATDQQVWYANNGDGTYTVGLFNLGSSSATVTVNWNDIGLTGPASVRDLWSHTELGSFDTGYSSVDLPSHGSRLFKVTAGGGTSLVNDDDTGISYTGSWQRNGG</sequence>
<keyword evidence="7" id="KW-1185">Reference proteome</keyword>
<dbReference type="InterPro" id="IPR013785">
    <property type="entry name" value="Aldolase_TIM"/>
</dbReference>
<gene>
    <name evidence="6" type="ORF">K0U00_47740</name>
</gene>
<comment type="caution">
    <text evidence="6">The sequence shown here is derived from an EMBL/GenBank/DDBJ whole genome shotgun (WGS) entry which is preliminary data.</text>
</comment>
<dbReference type="Pfam" id="PF16499">
    <property type="entry name" value="Melibiase_2"/>
    <property type="match status" value="1"/>
</dbReference>
<dbReference type="PANTHER" id="PTHR11452:SF75">
    <property type="entry name" value="ALPHA-GALACTOSIDASE MEL1"/>
    <property type="match status" value="1"/>
</dbReference>
<dbReference type="InterPro" id="IPR017853">
    <property type="entry name" value="GH"/>
</dbReference>
<name>A0ABS7CLF1_9BACL</name>
<dbReference type="Gene3D" id="2.60.40.1180">
    <property type="entry name" value="Golgi alpha-mannosidase II"/>
    <property type="match status" value="1"/>
</dbReference>
<proteinExistence type="inferred from homology"/>
<feature type="non-terminal residue" evidence="6">
    <location>
        <position position="157"/>
    </location>
</feature>
<dbReference type="PANTHER" id="PTHR11452">
    <property type="entry name" value="ALPHA-GALACTOSIDASE/ALPHA-N-ACETYLGALACTOSAMINIDASE"/>
    <property type="match status" value="1"/>
</dbReference>
<organism evidence="6 7">
    <name type="scientific">Paenibacillus sepulcri</name>
    <dbReference type="NCBI Taxonomy" id="359917"/>
    <lineage>
        <taxon>Bacteria</taxon>
        <taxon>Bacillati</taxon>
        <taxon>Bacillota</taxon>
        <taxon>Bacilli</taxon>
        <taxon>Bacillales</taxon>
        <taxon>Paenibacillaceae</taxon>
        <taxon>Paenibacillus</taxon>
    </lineage>
</organism>
<feature type="non-terminal residue" evidence="6">
    <location>
        <position position="1"/>
    </location>
</feature>
<keyword evidence="2" id="KW-0732">Signal</keyword>
<keyword evidence="3 6" id="KW-0378">Hydrolase</keyword>
<dbReference type="InterPro" id="IPR041233">
    <property type="entry name" value="Melibiase_C"/>
</dbReference>
<comment type="similarity">
    <text evidence="1">Belongs to the glycosyl hydrolase 27 family.</text>
</comment>
<protein>
    <submittedName>
        <fullName evidence="6">Glycoside hydrolase family 27 protein</fullName>
    </submittedName>
</protein>
<dbReference type="GO" id="GO:0016787">
    <property type="term" value="F:hydrolase activity"/>
    <property type="evidence" value="ECO:0007669"/>
    <property type="project" value="UniProtKB-KW"/>
</dbReference>
<evidence type="ECO:0000313" key="6">
    <source>
        <dbReference type="EMBL" id="MBW7461771.1"/>
    </source>
</evidence>
<dbReference type="SUPFAM" id="SSF51011">
    <property type="entry name" value="Glycosyl hydrolase domain"/>
    <property type="match status" value="1"/>
</dbReference>
<dbReference type="InterPro" id="IPR013780">
    <property type="entry name" value="Glyco_hydro_b"/>
</dbReference>
<reference evidence="6 7" key="1">
    <citation type="submission" date="2021-07" db="EMBL/GenBank/DDBJ databases">
        <title>Paenibacillus radiodurans sp. nov., isolated from the southeastern edge of Tengger Desert.</title>
        <authorList>
            <person name="Zhang G."/>
        </authorList>
    </citation>
    <scope>NUCLEOTIDE SEQUENCE [LARGE SCALE GENOMIC DNA]</scope>
    <source>
        <strain evidence="6 7">CCM 7311</strain>
    </source>
</reference>
<dbReference type="Gene3D" id="3.20.20.70">
    <property type="entry name" value="Aldolase class I"/>
    <property type="match status" value="1"/>
</dbReference>
<dbReference type="InterPro" id="IPR002241">
    <property type="entry name" value="Glyco_hydro_27"/>
</dbReference>
<evidence type="ECO:0000256" key="1">
    <source>
        <dbReference type="ARBA" id="ARBA00009743"/>
    </source>
</evidence>
<feature type="domain" description="Alpha galactosidase C-terminal" evidence="5">
    <location>
        <begin position="57"/>
        <end position="130"/>
    </location>
</feature>
<dbReference type="Proteomes" id="UP001519887">
    <property type="component" value="Unassembled WGS sequence"/>
</dbReference>
<evidence type="ECO:0000259" key="5">
    <source>
        <dbReference type="Pfam" id="PF17801"/>
    </source>
</evidence>
<evidence type="ECO:0000256" key="2">
    <source>
        <dbReference type="ARBA" id="ARBA00022729"/>
    </source>
</evidence>
<dbReference type="SUPFAM" id="SSF51445">
    <property type="entry name" value="(Trans)glycosidases"/>
    <property type="match status" value="1"/>
</dbReference>
<keyword evidence="4" id="KW-0326">Glycosidase</keyword>
<dbReference type="EMBL" id="JAHZIK010003258">
    <property type="protein sequence ID" value="MBW7461771.1"/>
    <property type="molecule type" value="Genomic_DNA"/>
</dbReference>
<evidence type="ECO:0000256" key="3">
    <source>
        <dbReference type="ARBA" id="ARBA00022801"/>
    </source>
</evidence>
<evidence type="ECO:0000256" key="4">
    <source>
        <dbReference type="ARBA" id="ARBA00023295"/>
    </source>
</evidence>
<evidence type="ECO:0000313" key="7">
    <source>
        <dbReference type="Proteomes" id="UP001519887"/>
    </source>
</evidence>
<dbReference type="Pfam" id="PF17801">
    <property type="entry name" value="Melibiase_C"/>
    <property type="match status" value="1"/>
</dbReference>
<accession>A0ABS7CLF1</accession>